<comment type="caution">
    <text evidence="1">The sequence shown here is derived from an EMBL/GenBank/DDBJ whole genome shotgun (WGS) entry which is preliminary data.</text>
</comment>
<proteinExistence type="predicted"/>
<dbReference type="EMBL" id="VTPC01002082">
    <property type="protein sequence ID" value="KAF2900639.1"/>
    <property type="molecule type" value="Genomic_DNA"/>
</dbReference>
<dbReference type="Proteomes" id="UP000801492">
    <property type="component" value="Unassembled WGS sequence"/>
</dbReference>
<keyword evidence="2" id="KW-1185">Reference proteome</keyword>
<organism evidence="1 2">
    <name type="scientific">Ignelater luminosus</name>
    <name type="common">Cucubano</name>
    <name type="synonym">Pyrophorus luminosus</name>
    <dbReference type="NCBI Taxonomy" id="2038154"/>
    <lineage>
        <taxon>Eukaryota</taxon>
        <taxon>Metazoa</taxon>
        <taxon>Ecdysozoa</taxon>
        <taxon>Arthropoda</taxon>
        <taxon>Hexapoda</taxon>
        <taxon>Insecta</taxon>
        <taxon>Pterygota</taxon>
        <taxon>Neoptera</taxon>
        <taxon>Endopterygota</taxon>
        <taxon>Coleoptera</taxon>
        <taxon>Polyphaga</taxon>
        <taxon>Elateriformia</taxon>
        <taxon>Elateroidea</taxon>
        <taxon>Elateridae</taxon>
        <taxon>Agrypninae</taxon>
        <taxon>Pyrophorini</taxon>
        <taxon>Ignelater</taxon>
    </lineage>
</organism>
<dbReference type="AlphaFoldDB" id="A0A8K0D7H8"/>
<accession>A0A8K0D7H8</accession>
<sequence length="97" mass="11510">MDVTCDDEDLDLSEPENQTLTIRQYVIVKYKDNYYLGIILKEPKSELWLMLVLTLGNGHYKRTCFIILKMLLFVLFTKPQPKNNRCHYTVSAMEKYN</sequence>
<evidence type="ECO:0000313" key="2">
    <source>
        <dbReference type="Proteomes" id="UP000801492"/>
    </source>
</evidence>
<dbReference type="OrthoDB" id="6767591at2759"/>
<protein>
    <submittedName>
        <fullName evidence="1">Uncharacterized protein</fullName>
    </submittedName>
</protein>
<name>A0A8K0D7H8_IGNLU</name>
<reference evidence="1" key="1">
    <citation type="submission" date="2019-08" db="EMBL/GenBank/DDBJ databases">
        <title>The genome of the North American firefly Photinus pyralis.</title>
        <authorList>
            <consortium name="Photinus pyralis genome working group"/>
            <person name="Fallon T.R."/>
            <person name="Sander Lower S.E."/>
            <person name="Weng J.-K."/>
        </authorList>
    </citation>
    <scope>NUCLEOTIDE SEQUENCE</scope>
    <source>
        <strain evidence="1">TRF0915ILg1</strain>
        <tissue evidence="1">Whole body</tissue>
    </source>
</reference>
<gene>
    <name evidence="1" type="ORF">ILUMI_05552</name>
</gene>
<evidence type="ECO:0000313" key="1">
    <source>
        <dbReference type="EMBL" id="KAF2900639.1"/>
    </source>
</evidence>